<reference evidence="1 2" key="1">
    <citation type="submission" date="2023-08" db="EMBL/GenBank/DDBJ databases">
        <title>New molecular markers tilS and rpoB for phylogenetic and monitoring studies of the genus Thiothrix biodiversity.</title>
        <authorList>
            <person name="Ravin N.V."/>
            <person name="Smolyakov D."/>
            <person name="Markov N.D."/>
            <person name="Beletsky A.V."/>
            <person name="Mardanov A.V."/>
            <person name="Rudenko T.S."/>
            <person name="Grabovich M.Y."/>
        </authorList>
    </citation>
    <scope>NUCLEOTIDE SEQUENCE [LARGE SCALE GENOMIC DNA]</scope>
    <source>
        <strain evidence="1 2">MK1</strain>
        <plasmid evidence="1 2">pThlacMK1_2</plasmid>
    </source>
</reference>
<dbReference type="Proteomes" id="UP001236657">
    <property type="component" value="Plasmid pThlacMK1_2"/>
</dbReference>
<evidence type="ECO:0000313" key="1">
    <source>
        <dbReference type="EMBL" id="WML92534.1"/>
    </source>
</evidence>
<accession>A0ABY9MV42</accession>
<geneLocation type="plasmid" evidence="1 2">
    <name>pThlacMK1_2</name>
</geneLocation>
<dbReference type="GO" id="GO:0016787">
    <property type="term" value="F:hydrolase activity"/>
    <property type="evidence" value="ECO:0007669"/>
    <property type="project" value="UniProtKB-KW"/>
</dbReference>
<evidence type="ECO:0000313" key="2">
    <source>
        <dbReference type="Proteomes" id="UP001236657"/>
    </source>
</evidence>
<protein>
    <submittedName>
        <fullName evidence="1">HaeIII family restriction endonuclease</fullName>
        <ecNumber evidence="1">3.1.21.-</ecNumber>
    </submittedName>
</protein>
<dbReference type="GO" id="GO:0004519">
    <property type="term" value="F:endonuclease activity"/>
    <property type="evidence" value="ECO:0007669"/>
    <property type="project" value="UniProtKB-KW"/>
</dbReference>
<keyword evidence="1" id="KW-0614">Plasmid</keyword>
<organism evidence="1 2">
    <name type="scientific">Thiothrix lacustris</name>
    <dbReference type="NCBI Taxonomy" id="525917"/>
    <lineage>
        <taxon>Bacteria</taxon>
        <taxon>Pseudomonadati</taxon>
        <taxon>Pseudomonadota</taxon>
        <taxon>Gammaproteobacteria</taxon>
        <taxon>Thiotrichales</taxon>
        <taxon>Thiotrichaceae</taxon>
        <taxon>Thiothrix</taxon>
    </lineage>
</organism>
<dbReference type="EMBL" id="CP133220">
    <property type="protein sequence ID" value="WML92534.1"/>
    <property type="molecule type" value="Genomic_DNA"/>
</dbReference>
<gene>
    <name evidence="1" type="ORF">RCF98_17670</name>
</gene>
<keyword evidence="1" id="KW-0378">Hydrolase</keyword>
<dbReference type="InterPro" id="IPR019059">
    <property type="entry name" value="Restrct_endonuc_II_HaeIII"/>
</dbReference>
<proteinExistence type="predicted"/>
<keyword evidence="1" id="KW-0255">Endonuclease</keyword>
<name>A0ABY9MV42_9GAMM</name>
<dbReference type="EC" id="3.1.21.-" evidence="1"/>
<dbReference type="Pfam" id="PF09556">
    <property type="entry name" value="RE_HaeIII"/>
    <property type="match status" value="1"/>
</dbReference>
<sequence length="284" mass="32850">MSSDTNGRALEYCLTKELISVFSICSLDENTLRDQNRDSVKFNSLDQEMQIYYISQCKKLAHWIKENKINGSSNIKIFRLNDNAAKKGDVTDIRIANEHSSYNISLKHNHDAVKHQRPGGLYQQLGVDDKERKATYKMNIKDIERSFKENAIKLNTNLFSEVKDSDISIINKMYSDMCDLVIIELNNLLYEAAHFFRFLIGNIDFDKIIVTENEIRIMDFSSISSPSSLRAEKLNNSYIKLIFDNGFIFNMRLHTASKTFNNNKSISLKFDTRLESDSVKVFHI</sequence>
<keyword evidence="2" id="KW-1185">Reference proteome</keyword>
<dbReference type="RefSeq" id="WP_308898951.1">
    <property type="nucleotide sequence ID" value="NZ_CP133220.1"/>
</dbReference>
<keyword evidence="1" id="KW-0540">Nuclease</keyword>